<dbReference type="Proteomes" id="UP000271337">
    <property type="component" value="Unassembled WGS sequence"/>
</dbReference>
<keyword evidence="2" id="KW-1133">Transmembrane helix</keyword>
<evidence type="ECO:0000313" key="6">
    <source>
        <dbReference type="Proteomes" id="UP000276864"/>
    </source>
</evidence>
<evidence type="ECO:0000256" key="1">
    <source>
        <dbReference type="SAM" id="MobiDB-lite"/>
    </source>
</evidence>
<feature type="region of interest" description="Disordered" evidence="1">
    <location>
        <begin position="384"/>
        <end position="496"/>
    </location>
</feature>
<reference evidence="5 6" key="1">
    <citation type="journal article" date="2018" name="BMC Genomics">
        <title>Genomic evidence for intraspecific hybridization in a clonal and extremely halotolerant yeast.</title>
        <authorList>
            <person name="Gostincar C."/>
            <person name="Stajich J.E."/>
            <person name="Zupancic J."/>
            <person name="Zalar P."/>
            <person name="Gunde-Cimerman N."/>
        </authorList>
    </citation>
    <scope>NUCLEOTIDE SEQUENCE [LARGE SCALE GENOMIC DNA]</scope>
    <source>
        <strain evidence="4 6">EXF-6651</strain>
        <strain evidence="3 5">EXF-6669</strain>
    </source>
</reference>
<feature type="compositionally biased region" description="Polar residues" evidence="1">
    <location>
        <begin position="445"/>
        <end position="459"/>
    </location>
</feature>
<gene>
    <name evidence="4" type="ORF">D0866_07630</name>
    <name evidence="3" type="ORF">D0867_04815</name>
</gene>
<name>A0A3M6ZV50_HORWE</name>
<feature type="transmembrane region" description="Helical" evidence="2">
    <location>
        <begin position="844"/>
        <end position="862"/>
    </location>
</feature>
<dbReference type="EMBL" id="QWIM01000788">
    <property type="protein sequence ID" value="RMY30955.1"/>
    <property type="molecule type" value="Genomic_DNA"/>
</dbReference>
<keyword evidence="2" id="KW-0812">Transmembrane</keyword>
<comment type="caution">
    <text evidence="3">The sequence shown here is derived from an EMBL/GenBank/DDBJ whole genome shotgun (WGS) entry which is preliminary data.</text>
</comment>
<dbReference type="OrthoDB" id="3944128at2759"/>
<sequence>MSTSSITASAQKQAGSTSSTYLSLITTVSTPELSASFTYAENVTGITEAAKCRSSLSSWYLESVSWYNKQVANTTYPLTNTSVSLVYPWYSTTTHYPSSNVSTYKLCDGSPRADTSPSTEYNSGFSTDWSTFAQPTLPTSFAKQPCTPTREQCRIWYYDSNLYDTSANVSEWSNFNNTGRVDKDLDHAADDGLLRYCGLPAHLGEPCIIAGGPVQLLYFPVDTTDENLCQGHASTISRTGPETVTSSGREFTLGSVYLSFKTLYASYDGFWDRVGPTFSDYLMTLASSDISTHCGGGTLGWDWGPATQVNFADWNRPIAADVYNCQKQCSGSAPCQTIWDNFNPWLEVPSVVRSMIPAWSTCTFRDEMEAPLLFDPPKALQEVTAEASVTTPSEPVHGQATPSPTAVNTLPAETGSGETKTVFSHEVSETDDSSTSGYAGDEGSALSQDLSPGPSNLISLSEGPEGSYSSADPSTIEHASRLSTVSHASSLPEGGDVKQGTAGYSLSYLHTQLDASLTSSNDPASAIALILGDAKSSDMADPSKPEDSTLVVVSGISLDGSQHSGVAPDTRIQSAESTNASPQVSTSVISSNKIQIFVGSGYLKIADQTLSTGGPAETVAGHVFSMSSSYLLVDGRLVLGVLSDSIVPLPTSCPIDHISAYSVAGTTLSLGGAATVLDGQTLSVASSGLIVVQGEDTKTLQAIDGEHASGAFVMSAGSKILTAHAVVATTDLDFSEVSSSQVSSATYLYPSGMAYKTAADLELIYGSTTISINGSGTRTAEHDSSAVLSSIGDAGSMASGSAVTAGSDLSSAPTNIDATSTSESEAGTILTSQGTLACLAGTPFLYLTTAFCTVMFLMRVMTE</sequence>
<keyword evidence="2" id="KW-0472">Membrane</keyword>
<dbReference type="EMBL" id="QWIL01000409">
    <property type="protein sequence ID" value="RMY19206.1"/>
    <property type="molecule type" value="Genomic_DNA"/>
</dbReference>
<feature type="region of interest" description="Disordered" evidence="1">
    <location>
        <begin position="561"/>
        <end position="583"/>
    </location>
</feature>
<organism evidence="3 5">
    <name type="scientific">Hortaea werneckii</name>
    <name type="common">Black yeast</name>
    <name type="synonym">Cladosporium werneckii</name>
    <dbReference type="NCBI Taxonomy" id="91943"/>
    <lineage>
        <taxon>Eukaryota</taxon>
        <taxon>Fungi</taxon>
        <taxon>Dikarya</taxon>
        <taxon>Ascomycota</taxon>
        <taxon>Pezizomycotina</taxon>
        <taxon>Dothideomycetes</taxon>
        <taxon>Dothideomycetidae</taxon>
        <taxon>Mycosphaerellales</taxon>
        <taxon>Teratosphaeriaceae</taxon>
        <taxon>Hortaea</taxon>
    </lineage>
</organism>
<evidence type="ECO:0000256" key="2">
    <source>
        <dbReference type="SAM" id="Phobius"/>
    </source>
</evidence>
<evidence type="ECO:0000313" key="5">
    <source>
        <dbReference type="Proteomes" id="UP000271337"/>
    </source>
</evidence>
<accession>A0A3M6ZV50</accession>
<evidence type="ECO:0000313" key="3">
    <source>
        <dbReference type="EMBL" id="RMY19206.1"/>
    </source>
</evidence>
<dbReference type="AlphaFoldDB" id="A0A3M6ZV50"/>
<evidence type="ECO:0000313" key="4">
    <source>
        <dbReference type="EMBL" id="RMY30955.1"/>
    </source>
</evidence>
<feature type="compositionally biased region" description="Polar residues" evidence="1">
    <location>
        <begin position="571"/>
        <end position="583"/>
    </location>
</feature>
<proteinExistence type="predicted"/>
<dbReference type="Proteomes" id="UP000276864">
    <property type="component" value="Unassembled WGS sequence"/>
</dbReference>
<protein>
    <submittedName>
        <fullName evidence="3">Uncharacterized protein</fullName>
    </submittedName>
</protein>